<gene>
    <name evidence="2" type="ORF">CAEBREN_04387</name>
</gene>
<dbReference type="InParanoid" id="G0MGL8"/>
<feature type="transmembrane region" description="Helical" evidence="1">
    <location>
        <begin position="193"/>
        <end position="212"/>
    </location>
</feature>
<reference evidence="3" key="1">
    <citation type="submission" date="2011-07" db="EMBL/GenBank/DDBJ databases">
        <authorList>
            <consortium name="Caenorhabditis brenneri Sequencing and Analysis Consortium"/>
            <person name="Wilson R.K."/>
        </authorList>
    </citation>
    <scope>NUCLEOTIDE SEQUENCE [LARGE SCALE GENOMIC DNA]</scope>
    <source>
        <strain evidence="3">PB2801</strain>
    </source>
</reference>
<dbReference type="Proteomes" id="UP000008068">
    <property type="component" value="Unassembled WGS sequence"/>
</dbReference>
<feature type="transmembrane region" description="Helical" evidence="1">
    <location>
        <begin position="165"/>
        <end position="187"/>
    </location>
</feature>
<organism evidence="3">
    <name type="scientific">Caenorhabditis brenneri</name>
    <name type="common">Nematode worm</name>
    <dbReference type="NCBI Taxonomy" id="135651"/>
    <lineage>
        <taxon>Eukaryota</taxon>
        <taxon>Metazoa</taxon>
        <taxon>Ecdysozoa</taxon>
        <taxon>Nematoda</taxon>
        <taxon>Chromadorea</taxon>
        <taxon>Rhabditida</taxon>
        <taxon>Rhabditina</taxon>
        <taxon>Rhabditomorpha</taxon>
        <taxon>Rhabditoidea</taxon>
        <taxon>Rhabditidae</taxon>
        <taxon>Peloderinae</taxon>
        <taxon>Caenorhabditis</taxon>
    </lineage>
</organism>
<name>G0MGL8_CAEBE</name>
<dbReference type="AlphaFoldDB" id="G0MGL8"/>
<feature type="transmembrane region" description="Helical" evidence="1">
    <location>
        <begin position="126"/>
        <end position="144"/>
    </location>
</feature>
<keyword evidence="1" id="KW-1133">Transmembrane helix</keyword>
<dbReference type="HOGENOM" id="CLU_931351_0_0_1"/>
<evidence type="ECO:0000256" key="1">
    <source>
        <dbReference type="SAM" id="Phobius"/>
    </source>
</evidence>
<keyword evidence="1" id="KW-0812">Transmembrane</keyword>
<evidence type="ECO:0000313" key="3">
    <source>
        <dbReference type="Proteomes" id="UP000008068"/>
    </source>
</evidence>
<accession>G0MGL8</accession>
<sequence length="299" mass="34281">MAWTVMEKFLPEQLIDVVNAVDEEIKKAVSSSREKDWFINTCFMLPMLGIAPFDLEIGHKCCVLTLIFLNHAYRNLPANYPYLYYGGMFFRFVHGLHFIGCTIRALKIIVGLDDKEFGSLPADIQVSFGFFIVVDYAFFLVEPSQSMFSRMLRHFQNWTETDIEALIYLFIGVICIPILFLVLFGAMTADNATISWLIILGFILIVVNLRGTQRYLFVKSKTNELYRSLVFQFSYVVLLRAALLDDFSYGNIIGKIFDALILYLIGKVAASLEVPEPKINSTRTLIHQPKPCRIRQHSI</sequence>
<proteinExistence type="predicted"/>
<keyword evidence="1" id="KW-0472">Membrane</keyword>
<feature type="transmembrane region" description="Helical" evidence="1">
    <location>
        <begin position="82"/>
        <end position="106"/>
    </location>
</feature>
<keyword evidence="3" id="KW-1185">Reference proteome</keyword>
<evidence type="ECO:0000313" key="2">
    <source>
        <dbReference type="EMBL" id="EGT56634.1"/>
    </source>
</evidence>
<dbReference type="EMBL" id="GL379793">
    <property type="protein sequence ID" value="EGT56634.1"/>
    <property type="molecule type" value="Genomic_DNA"/>
</dbReference>
<protein>
    <submittedName>
        <fullName evidence="2">Uncharacterized protein</fullName>
    </submittedName>
</protein>